<evidence type="ECO:0000256" key="2">
    <source>
        <dbReference type="ARBA" id="ARBA00022741"/>
    </source>
</evidence>
<evidence type="ECO:0000313" key="6">
    <source>
        <dbReference type="Proteomes" id="UP000324927"/>
    </source>
</evidence>
<dbReference type="AlphaFoldDB" id="A0A5A9GE91"/>
<dbReference type="EMBL" id="VTTN01000014">
    <property type="protein sequence ID" value="KAA0592736.1"/>
    <property type="molecule type" value="Genomic_DNA"/>
</dbReference>
<dbReference type="Pfam" id="PF00004">
    <property type="entry name" value="AAA"/>
    <property type="match status" value="1"/>
</dbReference>
<keyword evidence="3 5" id="KW-0067">ATP-binding</keyword>
<dbReference type="InterPro" id="IPR027417">
    <property type="entry name" value="P-loop_NTPase"/>
</dbReference>
<dbReference type="SMART" id="SM00382">
    <property type="entry name" value="AAA"/>
    <property type="match status" value="1"/>
</dbReference>
<evidence type="ECO:0000256" key="1">
    <source>
        <dbReference type="ARBA" id="ARBA00006914"/>
    </source>
</evidence>
<dbReference type="RefSeq" id="WP_149234103.1">
    <property type="nucleotide sequence ID" value="NZ_JALJXJ010000017.1"/>
</dbReference>
<reference evidence="5 6" key="1">
    <citation type="submission" date="2019-08" db="EMBL/GenBank/DDBJ databases">
        <authorList>
            <person name="Grouzdev D."/>
            <person name="Tikhonova E."/>
            <person name="Kravchenko I."/>
        </authorList>
    </citation>
    <scope>NUCLEOTIDE SEQUENCE [LARGE SCALE GENOMIC DNA]</scope>
    <source>
        <strain evidence="5 6">59b</strain>
    </source>
</reference>
<protein>
    <submittedName>
        <fullName evidence="5">ATP-binding protein</fullName>
    </submittedName>
</protein>
<accession>A0A5A9GE91</accession>
<dbReference type="InterPro" id="IPR003959">
    <property type="entry name" value="ATPase_AAA_core"/>
</dbReference>
<evidence type="ECO:0000256" key="3">
    <source>
        <dbReference type="ARBA" id="ARBA00022840"/>
    </source>
</evidence>
<dbReference type="GO" id="GO:0005524">
    <property type="term" value="F:ATP binding"/>
    <property type="evidence" value="ECO:0007669"/>
    <property type="project" value="UniProtKB-KW"/>
</dbReference>
<dbReference type="OrthoDB" id="7438987at2"/>
<dbReference type="SUPFAM" id="SSF52540">
    <property type="entry name" value="P-loop containing nucleoside triphosphate hydrolases"/>
    <property type="match status" value="1"/>
</dbReference>
<dbReference type="Proteomes" id="UP000324927">
    <property type="component" value="Unassembled WGS sequence"/>
</dbReference>
<proteinExistence type="inferred from homology"/>
<dbReference type="Gene3D" id="1.10.8.60">
    <property type="match status" value="1"/>
</dbReference>
<comment type="caution">
    <text evidence="5">The sequence shown here is derived from an EMBL/GenBank/DDBJ whole genome shotgun (WGS) entry which is preliminary data.</text>
</comment>
<dbReference type="PANTHER" id="PTHR23073">
    <property type="entry name" value="26S PROTEASOME REGULATORY SUBUNIT"/>
    <property type="match status" value="1"/>
</dbReference>
<evidence type="ECO:0000313" key="5">
    <source>
        <dbReference type="EMBL" id="KAA0592736.1"/>
    </source>
</evidence>
<dbReference type="GO" id="GO:0016887">
    <property type="term" value="F:ATP hydrolysis activity"/>
    <property type="evidence" value="ECO:0007669"/>
    <property type="project" value="InterPro"/>
</dbReference>
<evidence type="ECO:0000259" key="4">
    <source>
        <dbReference type="SMART" id="SM00382"/>
    </source>
</evidence>
<keyword evidence="2" id="KW-0547">Nucleotide-binding</keyword>
<dbReference type="CDD" id="cd19481">
    <property type="entry name" value="RecA-like_protease"/>
    <property type="match status" value="1"/>
</dbReference>
<name>A0A5A9GE91_AZOLI</name>
<comment type="similarity">
    <text evidence="1">Belongs to the AAA ATPase family.</text>
</comment>
<organism evidence="5 6">
    <name type="scientific">Azospirillum lipoferum</name>
    <dbReference type="NCBI Taxonomy" id="193"/>
    <lineage>
        <taxon>Bacteria</taxon>
        <taxon>Pseudomonadati</taxon>
        <taxon>Pseudomonadota</taxon>
        <taxon>Alphaproteobacteria</taxon>
        <taxon>Rhodospirillales</taxon>
        <taxon>Azospirillaceae</taxon>
        <taxon>Azospirillum</taxon>
    </lineage>
</organism>
<keyword evidence="6" id="KW-1185">Reference proteome</keyword>
<dbReference type="InterPro" id="IPR050221">
    <property type="entry name" value="26S_Proteasome_ATPase"/>
</dbReference>
<dbReference type="Gene3D" id="3.40.50.300">
    <property type="entry name" value="P-loop containing nucleotide triphosphate hydrolases"/>
    <property type="match status" value="1"/>
</dbReference>
<sequence length="457" mass="50873">MTNCPTPPAARSASAPALERELAWFQETLSHRFALHLGTLAEDGGGWPAPPDHTGDDGPFATALRRLDPTPAERLVLMLALAPYLAPEALDPFLLQNEATGRRFSELGGQVGQSHTGILPTVETALFLLAGTDRAARIAALPLFKPEHRLVRQGILTVEHRHPEEPPAAAVLGMSRDHLERLLTGGDYTWPPGEGFPAERITTPLDWDDLVLDDATRRQIGMIDSWIRHSHTLLHDWRLARRLKPGYRCLFYGGPGTGKTLTACLLGKSHGLPVYRVDLSRVVSKWIGETEKNLAALFDRAQHHDWILFFDEAEALFGKRTDAQSANDRSANQQIAYLLQRLEDFPGVVILATNQRGHMDEAFARRFQSSILFPMPDREARRKLWEDMFATGAVPLAGDIDFEALADRHELAGGAIVNVLRHACLLAVEREPPRVQLADIMSGIRQELRKEGHYLTR</sequence>
<dbReference type="InterPro" id="IPR003593">
    <property type="entry name" value="AAA+_ATPase"/>
</dbReference>
<feature type="domain" description="AAA+ ATPase" evidence="4">
    <location>
        <begin position="245"/>
        <end position="377"/>
    </location>
</feature>
<gene>
    <name evidence="5" type="ORF">FZ942_26685</name>
</gene>